<organism evidence="7 8">
    <name type="scientific">Arthrobacter rhombi</name>
    <dbReference type="NCBI Taxonomy" id="71253"/>
    <lineage>
        <taxon>Bacteria</taxon>
        <taxon>Bacillati</taxon>
        <taxon>Actinomycetota</taxon>
        <taxon>Actinomycetes</taxon>
        <taxon>Micrococcales</taxon>
        <taxon>Micrococcaceae</taxon>
        <taxon>Arthrobacter</taxon>
    </lineage>
</organism>
<evidence type="ECO:0000256" key="5">
    <source>
        <dbReference type="SAM" id="MobiDB-lite"/>
    </source>
</evidence>
<dbReference type="InterPro" id="IPR038765">
    <property type="entry name" value="Papain-like_cys_pep_sf"/>
</dbReference>
<keyword evidence="4" id="KW-0788">Thiol protease</keyword>
<comment type="similarity">
    <text evidence="1">Belongs to the peptidase C40 family.</text>
</comment>
<dbReference type="GO" id="GO:0008234">
    <property type="term" value="F:cysteine-type peptidase activity"/>
    <property type="evidence" value="ECO:0007669"/>
    <property type="project" value="UniProtKB-KW"/>
</dbReference>
<dbReference type="PANTHER" id="PTHR47053:SF1">
    <property type="entry name" value="MUREIN DD-ENDOPEPTIDASE MEPH-RELATED"/>
    <property type="match status" value="1"/>
</dbReference>
<evidence type="ECO:0000313" key="8">
    <source>
        <dbReference type="Proteomes" id="UP000195913"/>
    </source>
</evidence>
<dbReference type="PROSITE" id="PS51935">
    <property type="entry name" value="NLPC_P60"/>
    <property type="match status" value="1"/>
</dbReference>
<feature type="compositionally biased region" description="Low complexity" evidence="5">
    <location>
        <begin position="165"/>
        <end position="206"/>
    </location>
</feature>
<feature type="compositionally biased region" description="Basic and acidic residues" evidence="5">
    <location>
        <begin position="118"/>
        <end position="164"/>
    </location>
</feature>
<reference evidence="7 8" key="1">
    <citation type="submission" date="2017-02" db="EMBL/GenBank/DDBJ databases">
        <authorList>
            <person name="Peterson S.W."/>
        </authorList>
    </citation>
    <scope>NUCLEOTIDE SEQUENCE [LARGE SCALE GENOMIC DNA]</scope>
    <source>
        <strain evidence="7 8">B Ar 00.02</strain>
    </source>
</reference>
<dbReference type="Pfam" id="PF00877">
    <property type="entry name" value="NLPC_P60"/>
    <property type="match status" value="1"/>
</dbReference>
<evidence type="ECO:0000313" key="7">
    <source>
        <dbReference type="EMBL" id="SJM55738.1"/>
    </source>
</evidence>
<keyword evidence="3" id="KW-0378">Hydrolase</keyword>
<proteinExistence type="inferred from homology"/>
<dbReference type="GO" id="GO:0006508">
    <property type="term" value="P:proteolysis"/>
    <property type="evidence" value="ECO:0007669"/>
    <property type="project" value="UniProtKB-KW"/>
</dbReference>
<dbReference type="InterPro" id="IPR051202">
    <property type="entry name" value="Peptidase_C40"/>
</dbReference>
<dbReference type="SUPFAM" id="SSF54001">
    <property type="entry name" value="Cysteine proteinases"/>
    <property type="match status" value="1"/>
</dbReference>
<evidence type="ECO:0000259" key="6">
    <source>
        <dbReference type="PROSITE" id="PS51935"/>
    </source>
</evidence>
<name>A0A1R4FIM1_9MICC</name>
<gene>
    <name evidence="7" type="ORF">FM101_04125</name>
</gene>
<dbReference type="Proteomes" id="UP000195913">
    <property type="component" value="Unassembled WGS sequence"/>
</dbReference>
<keyword evidence="2" id="KW-0645">Protease</keyword>
<feature type="domain" description="NlpC/P60" evidence="6">
    <location>
        <begin position="217"/>
        <end position="334"/>
    </location>
</feature>
<dbReference type="Gene3D" id="3.90.1720.10">
    <property type="entry name" value="endopeptidase domain like (from Nostoc punctiforme)"/>
    <property type="match status" value="1"/>
</dbReference>
<evidence type="ECO:0000256" key="3">
    <source>
        <dbReference type="ARBA" id="ARBA00022801"/>
    </source>
</evidence>
<dbReference type="InterPro" id="IPR000064">
    <property type="entry name" value="NLP_P60_dom"/>
</dbReference>
<evidence type="ECO:0000256" key="2">
    <source>
        <dbReference type="ARBA" id="ARBA00022670"/>
    </source>
</evidence>
<dbReference type="RefSeq" id="WP_086995858.1">
    <property type="nucleotide sequence ID" value="NZ_FUHW01000019.1"/>
</dbReference>
<dbReference type="PANTHER" id="PTHR47053">
    <property type="entry name" value="MUREIN DD-ENDOPEPTIDASE MEPH-RELATED"/>
    <property type="match status" value="1"/>
</dbReference>
<evidence type="ECO:0000256" key="4">
    <source>
        <dbReference type="ARBA" id="ARBA00022807"/>
    </source>
</evidence>
<protein>
    <submittedName>
        <fullName evidence="7">NLP/P60 protein</fullName>
    </submittedName>
</protein>
<sequence>MTTRHALGRHRATPVRTNPLESISKAVSSNAGSVGRQAAVIAAASGLVLSIGVPAQATPATREADKAPASDVLQADLAAKTTSVQAPATVKVKLAKTEAKKAEKSMSVSGVKSATDGADFRAAQKAEQEAADKAAAERREAAEQAAAERQEAAQEAAADRREAAANRQAAPAPSSTTSNSSSSNSTSSNTSSSNDSAGNTSSTSSTVTKKAPKTAVSTGNSSIASMAKQYIGSPYVFGGSTPGGWDCSGFVQYIYGKAGVSLPHNAAAQRASGKLVRTSSPKPGDLVFQSNDSHVGIYIGGGKMVGAQNPSAGTVVRDTTGPYAAPLVGYYTIAG</sequence>
<keyword evidence="8" id="KW-1185">Reference proteome</keyword>
<dbReference type="EMBL" id="FUHW01000019">
    <property type="protein sequence ID" value="SJM55738.1"/>
    <property type="molecule type" value="Genomic_DNA"/>
</dbReference>
<dbReference type="AlphaFoldDB" id="A0A1R4FIM1"/>
<evidence type="ECO:0000256" key="1">
    <source>
        <dbReference type="ARBA" id="ARBA00007074"/>
    </source>
</evidence>
<accession>A0A1R4FIM1</accession>
<feature type="region of interest" description="Disordered" evidence="5">
    <location>
        <begin position="97"/>
        <end position="220"/>
    </location>
</feature>